<comment type="caution">
    <text evidence="5">The sequence shown here is derived from an EMBL/GenBank/DDBJ whole genome shotgun (WGS) entry which is preliminary data.</text>
</comment>
<dbReference type="GO" id="GO:0051082">
    <property type="term" value="F:unfolded protein binding"/>
    <property type="evidence" value="ECO:0007669"/>
    <property type="project" value="TreeGrafter"/>
</dbReference>
<keyword evidence="2" id="KW-0143">Chaperone</keyword>
<dbReference type="Proteomes" id="UP000754644">
    <property type="component" value="Unassembled WGS sequence"/>
</dbReference>
<dbReference type="InterPro" id="IPR000740">
    <property type="entry name" value="GrpE"/>
</dbReference>
<dbReference type="PANTHER" id="PTHR21237">
    <property type="entry name" value="GRPE PROTEIN"/>
    <property type="match status" value="1"/>
</dbReference>
<dbReference type="Gene3D" id="3.90.20.20">
    <property type="match status" value="1"/>
</dbReference>
<dbReference type="InterPro" id="IPR013805">
    <property type="entry name" value="GrpE_CC"/>
</dbReference>
<gene>
    <name evidence="5" type="primary">grpE</name>
    <name evidence="5" type="ORF">HQ497_06520</name>
</gene>
<dbReference type="GO" id="GO:0005829">
    <property type="term" value="C:cytosol"/>
    <property type="evidence" value="ECO:0007669"/>
    <property type="project" value="TreeGrafter"/>
</dbReference>
<proteinExistence type="inferred from homology"/>
<feature type="region of interest" description="Disordered" evidence="4">
    <location>
        <begin position="1"/>
        <end position="20"/>
    </location>
</feature>
<feature type="compositionally biased region" description="Polar residues" evidence="4">
    <location>
        <begin position="1"/>
        <end position="13"/>
    </location>
</feature>
<dbReference type="GO" id="GO:0000774">
    <property type="term" value="F:adenyl-nucleotide exchange factor activity"/>
    <property type="evidence" value="ECO:0007669"/>
    <property type="project" value="InterPro"/>
</dbReference>
<protein>
    <submittedName>
        <fullName evidence="5">Nucleotide exchange factor GrpE</fullName>
    </submittedName>
</protein>
<dbReference type="EMBL" id="JABMOJ010000243">
    <property type="protein sequence ID" value="NQV65001.1"/>
    <property type="molecule type" value="Genomic_DNA"/>
</dbReference>
<dbReference type="Pfam" id="PF01025">
    <property type="entry name" value="GrpE"/>
    <property type="match status" value="1"/>
</dbReference>
<feature type="non-terminal residue" evidence="5">
    <location>
        <position position="120"/>
    </location>
</feature>
<evidence type="ECO:0000256" key="1">
    <source>
        <dbReference type="ARBA" id="ARBA00009054"/>
    </source>
</evidence>
<dbReference type="GO" id="GO:0051087">
    <property type="term" value="F:protein-folding chaperone binding"/>
    <property type="evidence" value="ECO:0007669"/>
    <property type="project" value="InterPro"/>
</dbReference>
<evidence type="ECO:0000256" key="3">
    <source>
        <dbReference type="RuleBase" id="RU004478"/>
    </source>
</evidence>
<evidence type="ECO:0000313" key="5">
    <source>
        <dbReference type="EMBL" id="NQV65001.1"/>
    </source>
</evidence>
<name>A0A972VWW8_9GAMM</name>
<dbReference type="PANTHER" id="PTHR21237:SF23">
    <property type="entry name" value="GRPE PROTEIN HOMOLOG, MITOCHONDRIAL"/>
    <property type="match status" value="1"/>
</dbReference>
<evidence type="ECO:0000256" key="2">
    <source>
        <dbReference type="ARBA" id="ARBA00023186"/>
    </source>
</evidence>
<sequence length="120" mass="13478">MANFDEQQTTQTDASERHDELVVNDLEAAIEAEILEPEDGNIDTMSPSELRATAYGAQEEAEKFRDAALRAEAEMQNLRRRTEREVEHAVKYGVEKLIQSLLPVVDSLEKSIESAEQSEA</sequence>
<reference evidence="5" key="1">
    <citation type="submission" date="2020-05" db="EMBL/GenBank/DDBJ databases">
        <title>Sulfur intermediates as new biogeochemical hubs in an aquatic model microbial ecosystem.</title>
        <authorList>
            <person name="Vigneron A."/>
        </authorList>
    </citation>
    <scope>NUCLEOTIDE SEQUENCE</scope>
    <source>
        <strain evidence="5">Bin.250</strain>
    </source>
</reference>
<organism evidence="5 6">
    <name type="scientific">SAR86 cluster bacterium</name>
    <dbReference type="NCBI Taxonomy" id="2030880"/>
    <lineage>
        <taxon>Bacteria</taxon>
        <taxon>Pseudomonadati</taxon>
        <taxon>Pseudomonadota</taxon>
        <taxon>Gammaproteobacteria</taxon>
        <taxon>SAR86 cluster</taxon>
    </lineage>
</organism>
<dbReference type="GO" id="GO:0006457">
    <property type="term" value="P:protein folding"/>
    <property type="evidence" value="ECO:0007669"/>
    <property type="project" value="InterPro"/>
</dbReference>
<dbReference type="PRINTS" id="PR00773">
    <property type="entry name" value="GRPEPROTEIN"/>
</dbReference>
<dbReference type="SUPFAM" id="SSF58014">
    <property type="entry name" value="Coiled-coil domain of nucleotide exchange factor GrpE"/>
    <property type="match status" value="1"/>
</dbReference>
<dbReference type="AlphaFoldDB" id="A0A972VWW8"/>
<evidence type="ECO:0000256" key="4">
    <source>
        <dbReference type="SAM" id="MobiDB-lite"/>
    </source>
</evidence>
<evidence type="ECO:0000313" key="6">
    <source>
        <dbReference type="Proteomes" id="UP000754644"/>
    </source>
</evidence>
<accession>A0A972VWW8</accession>
<comment type="similarity">
    <text evidence="1 3">Belongs to the GrpE family.</text>
</comment>
<dbReference type="GO" id="GO:0042803">
    <property type="term" value="F:protein homodimerization activity"/>
    <property type="evidence" value="ECO:0007669"/>
    <property type="project" value="InterPro"/>
</dbReference>